<protein>
    <recommendedName>
        <fullName evidence="3">DUF721 domain-containing protein</fullName>
    </recommendedName>
</protein>
<accession>A0A9D2DJI5</accession>
<dbReference type="AlphaFoldDB" id="A0A9D2DJI5"/>
<comment type="caution">
    <text evidence="1">The sequence shown here is derived from an EMBL/GenBank/DDBJ whole genome shotgun (WGS) entry which is preliminary data.</text>
</comment>
<evidence type="ECO:0008006" key="3">
    <source>
        <dbReference type="Google" id="ProtNLM"/>
    </source>
</evidence>
<evidence type="ECO:0000313" key="2">
    <source>
        <dbReference type="Proteomes" id="UP000824029"/>
    </source>
</evidence>
<name>A0A9D2DJI5_9ACTN</name>
<dbReference type="Proteomes" id="UP000824029">
    <property type="component" value="Unassembled WGS sequence"/>
</dbReference>
<sequence length="176" mass="19678">MSDELSREVRLREGGGTGLVELVSGEVDRIGSQGRRSDATLAWIAWNEVNGDVERAHTTGVYVGEPRRGARDPELTVYVDSAAYLTDFSANREIYLARLETAGLRFSRISFRRSKGRRETVVPPRRRGRALAEPPELDATERCEVVELCADLPEALRDSVSRAMSASYRAQKREHS</sequence>
<proteinExistence type="predicted"/>
<organism evidence="1 2">
    <name type="scientific">Candidatus Olsenella stercoravium</name>
    <dbReference type="NCBI Taxonomy" id="2838713"/>
    <lineage>
        <taxon>Bacteria</taxon>
        <taxon>Bacillati</taxon>
        <taxon>Actinomycetota</taxon>
        <taxon>Coriobacteriia</taxon>
        <taxon>Coriobacteriales</taxon>
        <taxon>Atopobiaceae</taxon>
        <taxon>Olsenella</taxon>
    </lineage>
</organism>
<gene>
    <name evidence="1" type="ORF">IAA22_03770</name>
</gene>
<reference evidence="1" key="1">
    <citation type="journal article" date="2021" name="PeerJ">
        <title>Extensive microbial diversity within the chicken gut microbiome revealed by metagenomics and culture.</title>
        <authorList>
            <person name="Gilroy R."/>
            <person name="Ravi A."/>
            <person name="Getino M."/>
            <person name="Pursley I."/>
            <person name="Horton D.L."/>
            <person name="Alikhan N.F."/>
            <person name="Baker D."/>
            <person name="Gharbi K."/>
            <person name="Hall N."/>
            <person name="Watson M."/>
            <person name="Adriaenssens E.M."/>
            <person name="Foster-Nyarko E."/>
            <person name="Jarju S."/>
            <person name="Secka A."/>
            <person name="Antonio M."/>
            <person name="Oren A."/>
            <person name="Chaudhuri R.R."/>
            <person name="La Ragione R."/>
            <person name="Hildebrand F."/>
            <person name="Pallen M.J."/>
        </authorList>
    </citation>
    <scope>NUCLEOTIDE SEQUENCE</scope>
    <source>
        <strain evidence="1">ChiHecolR3B27-1887</strain>
    </source>
</reference>
<evidence type="ECO:0000313" key="1">
    <source>
        <dbReference type="EMBL" id="HIZ18217.1"/>
    </source>
</evidence>
<reference evidence="1" key="2">
    <citation type="submission" date="2021-04" db="EMBL/GenBank/DDBJ databases">
        <authorList>
            <person name="Gilroy R."/>
        </authorList>
    </citation>
    <scope>NUCLEOTIDE SEQUENCE</scope>
    <source>
        <strain evidence="1">ChiHecolR3B27-1887</strain>
    </source>
</reference>
<dbReference type="EMBL" id="DXBZ01000066">
    <property type="protein sequence ID" value="HIZ18217.1"/>
    <property type="molecule type" value="Genomic_DNA"/>
</dbReference>